<evidence type="ECO:0000313" key="4">
    <source>
        <dbReference type="EMBL" id="PDX85621.1"/>
    </source>
</evidence>
<dbReference type="InterPro" id="IPR050922">
    <property type="entry name" value="LytR/CpsA/Psr_CW_biosynth"/>
</dbReference>
<evidence type="ECO:0000256" key="2">
    <source>
        <dbReference type="SAM" id="Phobius"/>
    </source>
</evidence>
<comment type="caution">
    <text evidence="4">The sequence shown here is derived from an EMBL/GenBank/DDBJ whole genome shotgun (WGS) entry which is preliminary data.</text>
</comment>
<name>A0A2A7B2R4_9FIRM</name>
<protein>
    <recommendedName>
        <fullName evidence="3">Cell envelope-related transcriptional attenuator domain-containing protein</fullName>
    </recommendedName>
</protein>
<keyword evidence="2" id="KW-0812">Transmembrane</keyword>
<keyword evidence="2" id="KW-0472">Membrane</keyword>
<reference evidence="4 5" key="1">
    <citation type="journal article" date="2017" name="Front. Microbiol.">
        <title>New Insights into the Diversity of the Genus Faecalibacterium.</title>
        <authorList>
            <person name="Benevides L."/>
            <person name="Burman S."/>
            <person name="Martin R."/>
            <person name="Robert V."/>
            <person name="Thomas M."/>
            <person name="Miquel S."/>
            <person name="Chain F."/>
            <person name="Sokol H."/>
            <person name="Bermudez-Humaran L.G."/>
            <person name="Morrison M."/>
            <person name="Langella P."/>
            <person name="Azevedo V.A."/>
            <person name="Chatel J.M."/>
            <person name="Soares S."/>
        </authorList>
    </citation>
    <scope>NUCLEOTIDE SEQUENCE [LARGE SCALE GENOMIC DNA]</scope>
    <source>
        <strain evidence="4 5">AHMP21</strain>
    </source>
</reference>
<dbReference type="PANTHER" id="PTHR33392">
    <property type="entry name" value="POLYISOPRENYL-TEICHOIC ACID--PEPTIDOGLYCAN TEICHOIC ACID TRANSFERASE TAGU"/>
    <property type="match status" value="1"/>
</dbReference>
<comment type="similarity">
    <text evidence="1">Belongs to the LytR/CpsA/Psr (LCP) family.</text>
</comment>
<organism evidence="4 5">
    <name type="scientific">Faecalibacterium prausnitzii</name>
    <dbReference type="NCBI Taxonomy" id="853"/>
    <lineage>
        <taxon>Bacteria</taxon>
        <taxon>Bacillati</taxon>
        <taxon>Bacillota</taxon>
        <taxon>Clostridia</taxon>
        <taxon>Eubacteriales</taxon>
        <taxon>Oscillospiraceae</taxon>
        <taxon>Faecalibacterium</taxon>
    </lineage>
</organism>
<dbReference type="Gene3D" id="3.40.630.190">
    <property type="entry name" value="LCP protein"/>
    <property type="match status" value="1"/>
</dbReference>
<dbReference type="Pfam" id="PF03816">
    <property type="entry name" value="LytR_cpsA_psr"/>
    <property type="match status" value="1"/>
</dbReference>
<dbReference type="AlphaFoldDB" id="A0A2A7B2R4"/>
<evidence type="ECO:0000313" key="5">
    <source>
        <dbReference type="Proteomes" id="UP000220904"/>
    </source>
</evidence>
<evidence type="ECO:0000259" key="3">
    <source>
        <dbReference type="Pfam" id="PF03816"/>
    </source>
</evidence>
<dbReference type="PANTHER" id="PTHR33392:SF6">
    <property type="entry name" value="POLYISOPRENYL-TEICHOIC ACID--PEPTIDOGLYCAN TEICHOIC ACID TRANSFERASE TAGU"/>
    <property type="match status" value="1"/>
</dbReference>
<gene>
    <name evidence="4" type="ORF">CHR60_14210</name>
</gene>
<accession>A0A2A7B2R4</accession>
<dbReference type="OrthoDB" id="3172933at2"/>
<feature type="domain" description="Cell envelope-related transcriptional attenuator" evidence="3">
    <location>
        <begin position="98"/>
        <end position="251"/>
    </location>
</feature>
<proteinExistence type="inferred from homology"/>
<keyword evidence="2" id="KW-1133">Transmembrane helix</keyword>
<dbReference type="Proteomes" id="UP000220904">
    <property type="component" value="Unassembled WGS sequence"/>
</dbReference>
<dbReference type="EMBL" id="NOUV01000020">
    <property type="protein sequence ID" value="PDX85621.1"/>
    <property type="molecule type" value="Genomic_DNA"/>
</dbReference>
<evidence type="ECO:0000256" key="1">
    <source>
        <dbReference type="ARBA" id="ARBA00006068"/>
    </source>
</evidence>
<feature type="transmembrane region" description="Helical" evidence="2">
    <location>
        <begin position="12"/>
        <end position="31"/>
    </location>
</feature>
<sequence>MKRYDQAGKAKWLILVIAAGILLLGVILYAGGRRLETRSVEEARGDLTQTEAVETQEYNGVTYQRREGLTSILVMGVDHDSAVESEGAYQGGQGDFQRLIVIDPERQVIRQLKIDRDTMTECTVLGYLGSPIGTKEMQISLAHGFGDGKEESCEYAREAVEGLLLGESIDFYVAMNMDGISELNDLAGGVTVTLEDDFSSIDPAMTKGTTLTLHGDQAETFVRSRMTVGDGTNASRMERQEAFLSQLASQLGEKIRASEQFTADLYDALQPYLVTDMARGRIINETWNARAYTLEEPCQITGEHRVAEDGFTEFYPDANSIQQAVLELFWEPVETN</sequence>
<dbReference type="InterPro" id="IPR004474">
    <property type="entry name" value="LytR_CpsA_psr"/>
</dbReference>
<dbReference type="RefSeq" id="WP_097793563.1">
    <property type="nucleotide sequence ID" value="NZ_NOUV01000020.1"/>
</dbReference>